<evidence type="ECO:0000313" key="3">
    <source>
        <dbReference type="EMBL" id="MDT0443660.1"/>
    </source>
</evidence>
<dbReference type="RefSeq" id="WP_311617970.1">
    <property type="nucleotide sequence ID" value="NZ_JAVREV010000006.1"/>
</dbReference>
<dbReference type="EMBL" id="JAVREV010000006">
    <property type="protein sequence ID" value="MDT0443660.1"/>
    <property type="molecule type" value="Genomic_DNA"/>
</dbReference>
<dbReference type="InterPro" id="IPR011055">
    <property type="entry name" value="Dup_hybrid_motif"/>
</dbReference>
<dbReference type="Gene3D" id="2.70.70.10">
    <property type="entry name" value="Glucose Permease (Domain IIA)"/>
    <property type="match status" value="1"/>
</dbReference>
<dbReference type="InterPro" id="IPR016047">
    <property type="entry name" value="M23ase_b-sheet_dom"/>
</dbReference>
<dbReference type="PANTHER" id="PTHR21666">
    <property type="entry name" value="PEPTIDASE-RELATED"/>
    <property type="match status" value="1"/>
</dbReference>
<feature type="region of interest" description="Disordered" evidence="1">
    <location>
        <begin position="422"/>
        <end position="441"/>
    </location>
</feature>
<dbReference type="Pfam" id="PF01551">
    <property type="entry name" value="Peptidase_M23"/>
    <property type="match status" value="1"/>
</dbReference>
<comment type="caution">
    <text evidence="3">The sequence shown here is derived from an EMBL/GenBank/DDBJ whole genome shotgun (WGS) entry which is preliminary data.</text>
</comment>
<evidence type="ECO:0000259" key="2">
    <source>
        <dbReference type="Pfam" id="PF01551"/>
    </source>
</evidence>
<organism evidence="3 4">
    <name type="scientific">Streptomyces johnsoniae</name>
    <dbReference type="NCBI Taxonomy" id="3075532"/>
    <lineage>
        <taxon>Bacteria</taxon>
        <taxon>Bacillati</taxon>
        <taxon>Actinomycetota</taxon>
        <taxon>Actinomycetes</taxon>
        <taxon>Kitasatosporales</taxon>
        <taxon>Streptomycetaceae</taxon>
        <taxon>Streptomyces</taxon>
    </lineage>
</organism>
<feature type="compositionally biased region" description="Basic residues" evidence="1">
    <location>
        <begin position="191"/>
        <end position="205"/>
    </location>
</feature>
<evidence type="ECO:0000313" key="4">
    <source>
        <dbReference type="Proteomes" id="UP001183615"/>
    </source>
</evidence>
<evidence type="ECO:0000256" key="1">
    <source>
        <dbReference type="SAM" id="MobiDB-lite"/>
    </source>
</evidence>
<dbReference type="CDD" id="cd12797">
    <property type="entry name" value="M23_peptidase"/>
    <property type="match status" value="1"/>
</dbReference>
<sequence>MSDRLLSEASGHTDYSGFGTHAAHGLLDPAYGHQDAYGVGGGYGAGDGYGAGYQDAQQWAAVPQESFPQESFPQEPFPQDGYQQFPPFQQFPQESFHQEQQQPYPPEQWYGETGYESGTWYAGGPAAEDFHETPAPRGGPAADTGTAHEPDPGLGADPDLDGLDDVAADPGQEWAPDDPAPESGPPSAARPQRRGGRRRSARPRRSAFLSVAAPSLAVLGVTAVATAATVSESDTPQGGEPAPVAAPDPGEVQQVAANQQFDSQLAGLTEAVDDYSDRASRTQGRLDLQAQQEAEAEAAAAEAARIEAERQKFFVPVEQAGLSAYFGQSGINWMSTHTGIDFPVSYGTPVVAATDGSISTQWHPSYGNMVILTAPDGTETWYAHLDSTVFTSGHVQAGTVIAYSGNSGTSTGPHLHFEVRPGGGSPIDPLTWLRGQGLEPT</sequence>
<dbReference type="PANTHER" id="PTHR21666:SF270">
    <property type="entry name" value="MUREIN HYDROLASE ACTIVATOR ENVC"/>
    <property type="match status" value="1"/>
</dbReference>
<keyword evidence="3" id="KW-0378">Hydrolase</keyword>
<feature type="domain" description="M23ase beta-sheet core" evidence="2">
    <location>
        <begin position="336"/>
        <end position="429"/>
    </location>
</feature>
<keyword evidence="4" id="KW-1185">Reference proteome</keyword>
<reference evidence="4" key="1">
    <citation type="submission" date="2023-07" db="EMBL/GenBank/DDBJ databases">
        <title>30 novel species of actinomycetes from the DSMZ collection.</title>
        <authorList>
            <person name="Nouioui I."/>
        </authorList>
    </citation>
    <scope>NUCLEOTIDE SEQUENCE [LARGE SCALE GENOMIC DNA]</scope>
    <source>
        <strain evidence="4">DSM 41886</strain>
    </source>
</reference>
<protein>
    <submittedName>
        <fullName evidence="3">M23 family metallopeptidase</fullName>
        <ecNumber evidence="3">3.4.-.-</ecNumber>
    </submittedName>
</protein>
<name>A0ABU2S6C1_9ACTN</name>
<feature type="compositionally biased region" description="Low complexity" evidence="1">
    <location>
        <begin position="52"/>
        <end position="102"/>
    </location>
</feature>
<dbReference type="SUPFAM" id="SSF51261">
    <property type="entry name" value="Duplicated hybrid motif"/>
    <property type="match status" value="1"/>
</dbReference>
<feature type="compositionally biased region" description="Acidic residues" evidence="1">
    <location>
        <begin position="158"/>
        <end position="167"/>
    </location>
</feature>
<feature type="region of interest" description="Disordered" evidence="1">
    <location>
        <begin position="36"/>
        <end position="206"/>
    </location>
</feature>
<feature type="region of interest" description="Disordered" evidence="1">
    <location>
        <begin position="1"/>
        <end position="24"/>
    </location>
</feature>
<feature type="compositionally biased region" description="Gly residues" evidence="1">
    <location>
        <begin position="38"/>
        <end position="51"/>
    </location>
</feature>
<proteinExistence type="predicted"/>
<dbReference type="GO" id="GO:0016787">
    <property type="term" value="F:hydrolase activity"/>
    <property type="evidence" value="ECO:0007669"/>
    <property type="project" value="UniProtKB-KW"/>
</dbReference>
<dbReference type="EC" id="3.4.-.-" evidence="3"/>
<dbReference type="Proteomes" id="UP001183615">
    <property type="component" value="Unassembled WGS sequence"/>
</dbReference>
<gene>
    <name evidence="3" type="ORF">RM779_13815</name>
</gene>
<dbReference type="InterPro" id="IPR050570">
    <property type="entry name" value="Cell_wall_metabolism_enzyme"/>
</dbReference>
<accession>A0ABU2S6C1</accession>